<accession>A0ABY3S2I0</accession>
<evidence type="ECO:0000313" key="2">
    <source>
        <dbReference type="Proteomes" id="UP001199659"/>
    </source>
</evidence>
<protein>
    <submittedName>
        <fullName evidence="1">Uncharacterized protein</fullName>
    </submittedName>
</protein>
<reference evidence="1 2" key="1">
    <citation type="journal article" date="2022" name="Int. J. Syst. Evol. Microbiol.">
        <title>Pseudocitrobacter corydidari sp. nov., isolated from the Asian emerald cockroach Corydidarum magnifica.</title>
        <authorList>
            <person name="Guzman J."/>
            <person name="Poehlein A."/>
            <person name="Glaeser S.P."/>
            <person name="Schwengers O."/>
            <person name="Blom J."/>
            <person name="Hollensteiner J."/>
            <person name="Kampfer P."/>
            <person name="Vilcinskas A."/>
        </authorList>
    </citation>
    <scope>NUCLEOTIDE SEQUENCE [LARGE SCALE GENOMIC DNA]</scope>
    <source>
        <strain evidence="1">G163CM</strain>
    </source>
</reference>
<gene>
    <name evidence="1" type="ORF">G163CM_11360</name>
</gene>
<dbReference type="EMBL" id="CP087880">
    <property type="protein sequence ID" value="UGS40438.1"/>
    <property type="molecule type" value="Genomic_DNA"/>
</dbReference>
<sequence>MFVLSLHQKREKDSIICYPRNRLLLRGVTGHP</sequence>
<keyword evidence="2" id="KW-1185">Reference proteome</keyword>
<evidence type="ECO:0000313" key="1">
    <source>
        <dbReference type="EMBL" id="UGS40438.1"/>
    </source>
</evidence>
<organism evidence="1 2">
    <name type="scientific">Pseudocitrobacter corydidari</name>
    <dbReference type="NCBI Taxonomy" id="2891570"/>
    <lineage>
        <taxon>Bacteria</taxon>
        <taxon>Pseudomonadati</taxon>
        <taxon>Pseudomonadota</taxon>
        <taxon>Gammaproteobacteria</taxon>
        <taxon>Enterobacterales</taxon>
        <taxon>Enterobacteriaceae</taxon>
        <taxon>Pseudocitrobacter</taxon>
    </lineage>
</organism>
<name>A0ABY3S2I0_9ENTR</name>
<proteinExistence type="predicted"/>
<dbReference type="Proteomes" id="UP001199659">
    <property type="component" value="Chromosome"/>
</dbReference>